<dbReference type="AlphaFoldDB" id="E0QNZ3"/>
<sequence length="42" mass="4549">MGFLWYCNTISGFPQAAVARGRSPHIGAVACGDVKKGHDWPF</sequence>
<dbReference type="Proteomes" id="UP000003045">
    <property type="component" value="Unassembled WGS sequence"/>
</dbReference>
<comment type="caution">
    <text evidence="1">The sequence shown here is derived from an EMBL/GenBank/DDBJ whole genome shotgun (WGS) entry which is preliminary data.</text>
</comment>
<name>E0QNZ3_9ACTO</name>
<evidence type="ECO:0000313" key="2">
    <source>
        <dbReference type="Proteomes" id="UP000003045"/>
    </source>
</evidence>
<reference evidence="1" key="1">
    <citation type="submission" date="2010-08" db="EMBL/GenBank/DDBJ databases">
        <authorList>
            <person name="Muzny D."/>
            <person name="Qin X."/>
            <person name="Deng J."/>
            <person name="Jiang H."/>
            <person name="Liu Y."/>
            <person name="Qu J."/>
            <person name="Song X.-Z."/>
            <person name="Zhang L."/>
            <person name="Thornton R."/>
            <person name="Coyle M."/>
            <person name="Francisco L."/>
            <person name="Jackson L."/>
            <person name="Javaid M."/>
            <person name="Korchina V."/>
            <person name="Kovar C."/>
            <person name="Mata R."/>
            <person name="Mathew T."/>
            <person name="Ngo R."/>
            <person name="Nguyen L."/>
            <person name="Nguyen N."/>
            <person name="Okwuonu G."/>
            <person name="Ongeri F."/>
            <person name="Pham C."/>
            <person name="Simmons D."/>
            <person name="Wilczek-Boney K."/>
            <person name="Hale W."/>
            <person name="Jakkamsetti A."/>
            <person name="Pham P."/>
            <person name="Ruth R."/>
            <person name="San Lucas F."/>
            <person name="Warren J."/>
            <person name="Zhang J."/>
            <person name="Zhao Z."/>
            <person name="Zhou C."/>
            <person name="Zhu D."/>
            <person name="Lee S."/>
            <person name="Bess C."/>
            <person name="Blankenburg K."/>
            <person name="Forbes L."/>
            <person name="Fu Q."/>
            <person name="Gubbala S."/>
            <person name="Hirani K."/>
            <person name="Jayaseelan J.C."/>
            <person name="Lara F."/>
            <person name="Munidasa M."/>
            <person name="Palculict T."/>
            <person name="Patil S."/>
            <person name="Pu L.-L."/>
            <person name="Saada N."/>
            <person name="Tang L."/>
            <person name="Weissenberger G."/>
            <person name="Zhu Y."/>
            <person name="Hemphill L."/>
            <person name="Shang Y."/>
            <person name="Youmans B."/>
            <person name="Ayvaz T."/>
            <person name="Ross M."/>
            <person name="Santibanez J."/>
            <person name="Aqrawi P."/>
            <person name="Gross S."/>
            <person name="Joshi V."/>
            <person name="Fowler G."/>
            <person name="Nazareth L."/>
            <person name="Reid J."/>
            <person name="Worley K."/>
            <person name="Petrosino J."/>
            <person name="Highlander S."/>
            <person name="Gibbs R."/>
        </authorList>
    </citation>
    <scope>NUCLEOTIDE SEQUENCE [LARGE SCALE GENOMIC DNA]</scope>
    <source>
        <strain evidence="1">ATCC 35239</strain>
    </source>
</reference>
<gene>
    <name evidence="1" type="ORF">HMPREF0580_0607</name>
</gene>
<evidence type="ECO:0000313" key="1">
    <source>
        <dbReference type="EMBL" id="EFM46726.1"/>
    </source>
</evidence>
<dbReference type="HOGENOM" id="CLU_3254193_0_0_11"/>
<keyword evidence="2" id="KW-1185">Reference proteome</keyword>
<organism evidence="1 2">
    <name type="scientific">Mobiluncus mulieris ATCC 35239</name>
    <dbReference type="NCBI Taxonomy" id="871571"/>
    <lineage>
        <taxon>Bacteria</taxon>
        <taxon>Bacillati</taxon>
        <taxon>Actinomycetota</taxon>
        <taxon>Actinomycetes</taxon>
        <taxon>Actinomycetales</taxon>
        <taxon>Actinomycetaceae</taxon>
        <taxon>Mobiluncus</taxon>
    </lineage>
</organism>
<dbReference type="EMBL" id="AEET01000014">
    <property type="protein sequence ID" value="EFM46726.1"/>
    <property type="molecule type" value="Genomic_DNA"/>
</dbReference>
<proteinExistence type="predicted"/>
<accession>E0QNZ3</accession>
<protein>
    <submittedName>
        <fullName evidence="1">Uncharacterized protein</fullName>
    </submittedName>
</protein>